<protein>
    <submittedName>
        <fullName evidence="2">Phage antirepressor YoqD-like protein</fullName>
    </submittedName>
</protein>
<proteinExistence type="predicted"/>
<dbReference type="InterPro" id="IPR014054">
    <property type="entry name" value="Phage_regulatory_Rha"/>
</dbReference>
<accession>A0A7W6BPH9</accession>
<dbReference type="EMBL" id="JACIDT010000033">
    <property type="protein sequence ID" value="MBB3928746.1"/>
    <property type="molecule type" value="Genomic_DNA"/>
</dbReference>
<evidence type="ECO:0000259" key="1">
    <source>
        <dbReference type="Pfam" id="PF03374"/>
    </source>
</evidence>
<comment type="caution">
    <text evidence="2">The sequence shown here is derived from an EMBL/GenBank/DDBJ whole genome shotgun (WGS) entry which is preliminary data.</text>
</comment>
<evidence type="ECO:0000313" key="2">
    <source>
        <dbReference type="EMBL" id="MBB3928746.1"/>
    </source>
</evidence>
<dbReference type="RefSeq" id="WP_188073958.1">
    <property type="nucleotide sequence ID" value="NZ_BSPS01000092.1"/>
</dbReference>
<reference evidence="2 3" key="1">
    <citation type="submission" date="2020-08" db="EMBL/GenBank/DDBJ databases">
        <title>Genomic Encyclopedia of Type Strains, Phase IV (KMG-IV): sequencing the most valuable type-strain genomes for metagenomic binning, comparative biology and taxonomic classification.</title>
        <authorList>
            <person name="Goeker M."/>
        </authorList>
    </citation>
    <scope>NUCLEOTIDE SEQUENCE [LARGE SCALE GENOMIC DNA]</scope>
    <source>
        <strain evidence="2 3">DSM 26189</strain>
    </source>
</reference>
<dbReference type="Pfam" id="PF09669">
    <property type="entry name" value="Phage_pRha"/>
    <property type="match status" value="1"/>
</dbReference>
<keyword evidence="3" id="KW-1185">Reference proteome</keyword>
<dbReference type="InterPro" id="IPR005039">
    <property type="entry name" value="Ant_C"/>
</dbReference>
<name>A0A7W6BPH9_9SPHN</name>
<dbReference type="AlphaFoldDB" id="A0A7W6BPH9"/>
<dbReference type="Pfam" id="PF03374">
    <property type="entry name" value="ANT"/>
    <property type="match status" value="1"/>
</dbReference>
<evidence type="ECO:0000313" key="3">
    <source>
        <dbReference type="Proteomes" id="UP000571950"/>
    </source>
</evidence>
<feature type="domain" description="Antirepressor protein C-terminal" evidence="1">
    <location>
        <begin position="113"/>
        <end position="217"/>
    </location>
</feature>
<dbReference type="GO" id="GO:0003677">
    <property type="term" value="F:DNA binding"/>
    <property type="evidence" value="ECO:0007669"/>
    <property type="project" value="InterPro"/>
</dbReference>
<gene>
    <name evidence="2" type="ORF">GGR43_004491</name>
</gene>
<sequence length="221" mass="25359">MSTREIADLTGKRHDHVMRDTRKMLVELHGEGGVPKFGDTYRNPQNGQEYPIFHLPKRESLILVSGYDLTMRAAIIDRWQILEDRRSPTAMLSDPSSLRALLLENVEKVIALESKVEEMRPAVEALDRISASEGSMTFTQAAKVLGVKRDTMTRWMVVNKWVYRQNGSWVAYQTHIQNGRLEYKEANYTNERTGMKEQKPYCHVTQKGLAKMAQAFATEVQ</sequence>
<dbReference type="Proteomes" id="UP000571950">
    <property type="component" value="Unassembled WGS sequence"/>
</dbReference>
<organism evidence="2 3">
    <name type="scientific">Sphingobium jiangsuense</name>
    <dbReference type="NCBI Taxonomy" id="870476"/>
    <lineage>
        <taxon>Bacteria</taxon>
        <taxon>Pseudomonadati</taxon>
        <taxon>Pseudomonadota</taxon>
        <taxon>Alphaproteobacteria</taxon>
        <taxon>Sphingomonadales</taxon>
        <taxon>Sphingomonadaceae</taxon>
        <taxon>Sphingobium</taxon>
    </lineage>
</organism>